<dbReference type="InterPro" id="IPR017871">
    <property type="entry name" value="ABC_transporter-like_CS"/>
</dbReference>
<keyword evidence="2 4" id="KW-0067">ATP-binding</keyword>
<dbReference type="NCBIfam" id="NF000355">
    <property type="entry name" value="ribo_prot_ABC_F"/>
    <property type="match status" value="1"/>
</dbReference>
<evidence type="ECO:0000313" key="5">
    <source>
        <dbReference type="Proteomes" id="UP000245921"/>
    </source>
</evidence>
<dbReference type="PANTHER" id="PTHR42855">
    <property type="entry name" value="ABC TRANSPORTER ATP-BINDING SUBUNIT"/>
    <property type="match status" value="1"/>
</dbReference>
<feature type="domain" description="ABC transporter" evidence="3">
    <location>
        <begin position="343"/>
        <end position="524"/>
    </location>
</feature>
<keyword evidence="1" id="KW-0547">Nucleotide-binding</keyword>
<dbReference type="InterPro" id="IPR027417">
    <property type="entry name" value="P-loop_NTPase"/>
</dbReference>
<sequence>MIFISIISIKNMTFYYNNPYKEVFENLNLNIDTSWKTGLIGRNGRGKSTLLNLIQKKLKPLMGSISLDEKISYFPFKTEEYKNVKDFIKNNIAPFQKWENLMDELLKNPTINNIERYDEIHNMYMHNNGYEIDGLIEKELYDMNMNSDILYRKKATLSGGELTRVMIIILFLKNGYFPLIDEPTNHLDLKGREILAEYLNRKKGFIIVSHDRYFLDKCIDHIIAINKSDIKVYKTNYTEWEYNFELQKNYERKTNEKLKKQINLLDEASKRSRKWSSKKEKEKAAHTDKGYIGAQSKRLMKQAMVFEQKIEKSIEEKNKLLKNEEKDYDLKIFVDEKVPNNILEIRDLKIKYGEKYIIRDFNLNLYKGQRLFIKGENGSGKTSIINAILNKIDYEGQIIIPAHIKINYASQIPKWKNGTIKENLEKEKLDEQRYRDIIACFNLRGNIWNKNLETFSDGEKKKIEIARSIVEPSGLYIWDEPMNYLDIIIREKIEEAILESNPTMIIIEHDKYFMEKIATNIIEIN</sequence>
<dbReference type="PROSITE" id="PS00211">
    <property type="entry name" value="ABC_TRANSPORTER_1"/>
    <property type="match status" value="1"/>
</dbReference>
<protein>
    <submittedName>
        <fullName evidence="4">Lincosamide and streptogramin A transport system ATP-binding/permease protein</fullName>
    </submittedName>
</protein>
<keyword evidence="5" id="KW-1185">Reference proteome</keyword>
<evidence type="ECO:0000256" key="2">
    <source>
        <dbReference type="ARBA" id="ARBA00022840"/>
    </source>
</evidence>
<reference evidence="4 5" key="1">
    <citation type="submission" date="2018-05" db="EMBL/GenBank/DDBJ databases">
        <title>Genomic Encyclopedia of Type Strains, Phase IV (KMG-IV): sequencing the most valuable type-strain genomes for metagenomic binning, comparative biology and taxonomic classification.</title>
        <authorList>
            <person name="Goeker M."/>
        </authorList>
    </citation>
    <scope>NUCLEOTIDE SEQUENCE [LARGE SCALE GENOMIC DNA]</scope>
    <source>
        <strain evidence="4 5">DSM 24906</strain>
    </source>
</reference>
<name>A0AA45C7Q2_9BACT</name>
<dbReference type="PANTHER" id="PTHR42855:SF2">
    <property type="entry name" value="DRUG RESISTANCE ABC TRANSPORTER,ATP-BINDING PROTEIN"/>
    <property type="match status" value="1"/>
</dbReference>
<evidence type="ECO:0000256" key="1">
    <source>
        <dbReference type="ARBA" id="ARBA00022741"/>
    </source>
</evidence>
<dbReference type="AlphaFoldDB" id="A0AA45C7Q2"/>
<feature type="domain" description="ABC transporter" evidence="3">
    <location>
        <begin position="7"/>
        <end position="252"/>
    </location>
</feature>
<evidence type="ECO:0000313" key="4">
    <source>
        <dbReference type="EMBL" id="PWJ95616.1"/>
    </source>
</evidence>
<dbReference type="Pfam" id="PF00005">
    <property type="entry name" value="ABC_tran"/>
    <property type="match status" value="2"/>
</dbReference>
<accession>A0AA45C7Q2</accession>
<dbReference type="SUPFAM" id="SSF52540">
    <property type="entry name" value="P-loop containing nucleoside triphosphate hydrolases"/>
    <property type="match status" value="2"/>
</dbReference>
<dbReference type="InterPro" id="IPR003439">
    <property type="entry name" value="ABC_transporter-like_ATP-bd"/>
</dbReference>
<dbReference type="EMBL" id="QGGI01000004">
    <property type="protein sequence ID" value="PWJ95616.1"/>
    <property type="molecule type" value="Genomic_DNA"/>
</dbReference>
<dbReference type="Gene3D" id="3.40.50.300">
    <property type="entry name" value="P-loop containing nucleotide triphosphate hydrolases"/>
    <property type="match status" value="2"/>
</dbReference>
<dbReference type="Proteomes" id="UP000245921">
    <property type="component" value="Unassembled WGS sequence"/>
</dbReference>
<evidence type="ECO:0000259" key="3">
    <source>
        <dbReference type="PROSITE" id="PS50893"/>
    </source>
</evidence>
<dbReference type="GO" id="GO:0005524">
    <property type="term" value="F:ATP binding"/>
    <property type="evidence" value="ECO:0007669"/>
    <property type="project" value="UniProtKB-KW"/>
</dbReference>
<organism evidence="4 5">
    <name type="scientific">Oceanotoga teriensis</name>
    <dbReference type="NCBI Taxonomy" id="515440"/>
    <lineage>
        <taxon>Bacteria</taxon>
        <taxon>Thermotogati</taxon>
        <taxon>Thermotogota</taxon>
        <taxon>Thermotogae</taxon>
        <taxon>Petrotogales</taxon>
        <taxon>Petrotogaceae</taxon>
        <taxon>Oceanotoga</taxon>
    </lineage>
</organism>
<dbReference type="RefSeq" id="WP_146192148.1">
    <property type="nucleotide sequence ID" value="NZ_QGGI01000004.1"/>
</dbReference>
<dbReference type="FunFam" id="3.40.50.300:FF:000011">
    <property type="entry name" value="Putative ABC transporter ATP-binding component"/>
    <property type="match status" value="1"/>
</dbReference>
<dbReference type="InterPro" id="IPR051309">
    <property type="entry name" value="ABCF_ATPase"/>
</dbReference>
<dbReference type="PROSITE" id="PS50893">
    <property type="entry name" value="ABC_TRANSPORTER_2"/>
    <property type="match status" value="2"/>
</dbReference>
<gene>
    <name evidence="4" type="ORF">C7380_10430</name>
</gene>
<comment type="caution">
    <text evidence="4">The sequence shown here is derived from an EMBL/GenBank/DDBJ whole genome shotgun (WGS) entry which is preliminary data.</text>
</comment>
<dbReference type="GO" id="GO:0016887">
    <property type="term" value="F:ATP hydrolysis activity"/>
    <property type="evidence" value="ECO:0007669"/>
    <property type="project" value="InterPro"/>
</dbReference>
<dbReference type="SMART" id="SM00382">
    <property type="entry name" value="AAA"/>
    <property type="match status" value="2"/>
</dbReference>
<dbReference type="CDD" id="cd03221">
    <property type="entry name" value="ABCF_EF-3"/>
    <property type="match status" value="2"/>
</dbReference>
<dbReference type="InterPro" id="IPR003593">
    <property type="entry name" value="AAA+_ATPase"/>
</dbReference>
<proteinExistence type="predicted"/>